<dbReference type="PANTHER" id="PTHR30329">
    <property type="entry name" value="STATOR ELEMENT OF FLAGELLAR MOTOR COMPLEX"/>
    <property type="match status" value="1"/>
</dbReference>
<dbReference type="SUPFAM" id="SSF103088">
    <property type="entry name" value="OmpA-like"/>
    <property type="match status" value="1"/>
</dbReference>
<evidence type="ECO:0000259" key="5">
    <source>
        <dbReference type="PROSITE" id="PS51123"/>
    </source>
</evidence>
<organism evidence="6">
    <name type="scientific">candidate division WOR-3 bacterium</name>
    <dbReference type="NCBI Taxonomy" id="2052148"/>
    <lineage>
        <taxon>Bacteria</taxon>
        <taxon>Bacteria division WOR-3</taxon>
    </lineage>
</organism>
<dbReference type="CDD" id="cd07185">
    <property type="entry name" value="OmpA_C-like"/>
    <property type="match status" value="1"/>
</dbReference>
<dbReference type="PANTHER" id="PTHR30329:SF21">
    <property type="entry name" value="LIPOPROTEIN YIAD-RELATED"/>
    <property type="match status" value="1"/>
</dbReference>
<dbReference type="InterPro" id="IPR036737">
    <property type="entry name" value="OmpA-like_sf"/>
</dbReference>
<dbReference type="Gene3D" id="3.30.1330.60">
    <property type="entry name" value="OmpA-like domain"/>
    <property type="match status" value="1"/>
</dbReference>
<evidence type="ECO:0000313" key="6">
    <source>
        <dbReference type="EMBL" id="HHR48764.1"/>
    </source>
</evidence>
<evidence type="ECO:0000256" key="4">
    <source>
        <dbReference type="PROSITE-ProRule" id="PRU00473"/>
    </source>
</evidence>
<dbReference type="PRINTS" id="PR01021">
    <property type="entry name" value="OMPADOMAIN"/>
</dbReference>
<dbReference type="PROSITE" id="PS51123">
    <property type="entry name" value="OMPA_2"/>
    <property type="match status" value="1"/>
</dbReference>
<keyword evidence="2 4" id="KW-0472">Membrane</keyword>
<accession>A0A7V5Y027</accession>
<comment type="caution">
    <text evidence="6">The sequence shown here is derived from an EMBL/GenBank/DDBJ whole genome shotgun (WGS) entry which is preliminary data.</text>
</comment>
<keyword evidence="6" id="KW-0449">Lipoprotein</keyword>
<gene>
    <name evidence="6" type="ORF">ENV79_03870</name>
</gene>
<sequence>MKKILTIMLVGLVFSFLFVGCPKKAVKEEVIPPPPEEVEKPTPPPPPPEKPALVLETIHFDFDKYEIRPGDAEILKKNAEILKQYPDVKIIIEGHCCPIGTNEYNLGLGQRRANAAKEYLVKLGISPDRIETISYGEERLITTDPKEYWKNRRCEFKVKE</sequence>
<dbReference type="PROSITE" id="PS51257">
    <property type="entry name" value="PROKAR_LIPOPROTEIN"/>
    <property type="match status" value="1"/>
</dbReference>
<comment type="subcellular location">
    <subcellularLocation>
        <location evidence="1">Cell outer membrane</location>
    </subcellularLocation>
</comment>
<dbReference type="EMBL" id="DTHS01000024">
    <property type="protein sequence ID" value="HHR48764.1"/>
    <property type="molecule type" value="Genomic_DNA"/>
</dbReference>
<keyword evidence="3" id="KW-0998">Cell outer membrane</keyword>
<dbReference type="InterPro" id="IPR006665">
    <property type="entry name" value="OmpA-like"/>
</dbReference>
<evidence type="ECO:0000256" key="2">
    <source>
        <dbReference type="ARBA" id="ARBA00023136"/>
    </source>
</evidence>
<dbReference type="AlphaFoldDB" id="A0A7V5Y027"/>
<dbReference type="InterPro" id="IPR006664">
    <property type="entry name" value="OMP_bac"/>
</dbReference>
<dbReference type="InterPro" id="IPR050330">
    <property type="entry name" value="Bact_OuterMem_StrucFunc"/>
</dbReference>
<dbReference type="Pfam" id="PF00691">
    <property type="entry name" value="OmpA"/>
    <property type="match status" value="1"/>
</dbReference>
<protein>
    <submittedName>
        <fullName evidence="6">Peptidoglycan-associated lipoprotein</fullName>
    </submittedName>
</protein>
<dbReference type="GO" id="GO:0009279">
    <property type="term" value="C:cell outer membrane"/>
    <property type="evidence" value="ECO:0007669"/>
    <property type="project" value="UniProtKB-SubCell"/>
</dbReference>
<proteinExistence type="predicted"/>
<evidence type="ECO:0000256" key="3">
    <source>
        <dbReference type="ARBA" id="ARBA00023237"/>
    </source>
</evidence>
<evidence type="ECO:0000256" key="1">
    <source>
        <dbReference type="ARBA" id="ARBA00004442"/>
    </source>
</evidence>
<name>A0A7V5Y027_UNCW3</name>
<reference evidence="6" key="1">
    <citation type="journal article" date="2020" name="mSystems">
        <title>Genome- and Community-Level Interaction Insights into Carbon Utilization and Element Cycling Functions of Hydrothermarchaeota in Hydrothermal Sediment.</title>
        <authorList>
            <person name="Zhou Z."/>
            <person name="Liu Y."/>
            <person name="Xu W."/>
            <person name="Pan J."/>
            <person name="Luo Z.H."/>
            <person name="Li M."/>
        </authorList>
    </citation>
    <scope>NUCLEOTIDE SEQUENCE [LARGE SCALE GENOMIC DNA]</scope>
    <source>
        <strain evidence="6">SpSt-791</strain>
    </source>
</reference>
<feature type="domain" description="OmpA-like" evidence="5">
    <location>
        <begin position="47"/>
        <end position="160"/>
    </location>
</feature>